<dbReference type="PANTHER" id="PTHR38117:SF2">
    <property type="entry name" value="NACHT AND WD40 DOMAIN PROTEIN"/>
    <property type="match status" value="1"/>
</dbReference>
<sequence>MPSRSLITNITPLPAGVSREAALAQLHDHDGMIKLNPLVIRHEVTTPPPNASQDEAENATWYEIADSISYLGLFKGEVVYKACFYNLPRGIQTHVFAPAGVDIRSKWSVCGNAPGEPREPVELGSNAPRDGLYVKEELDLRCNFLMAGFVKKNLKSSHAVVVDKILEKAGHVPGNSLERNDSQSVYESTHSQMSQYLEDPRSNTMPVVSRLQCACTKSPPHDSTCIYSDDANRPDSQPLETRLQAARFPSDSASSRLQPGAQTSAIAELYGSPSRDGCMCTGGLHDAACQSSGLRVPPVSPLIMPDVVAPGDRPVETAP</sequence>
<evidence type="ECO:0000313" key="3">
    <source>
        <dbReference type="Proteomes" id="UP000245764"/>
    </source>
</evidence>
<gene>
    <name evidence="2" type="ORF">ZT1E4_G404</name>
</gene>
<dbReference type="AlphaFoldDB" id="A0A2H1FK27"/>
<reference evidence="3" key="1">
    <citation type="submission" date="2017-05" db="EMBL/GenBank/DDBJ databases">
        <authorList>
            <person name="Song R."/>
            <person name="Chenine A.L."/>
            <person name="Ruprecht R.M."/>
        </authorList>
    </citation>
    <scope>NUCLEOTIDE SEQUENCE [LARGE SCALE GENOMIC DNA]</scope>
</reference>
<protein>
    <recommendedName>
        <fullName evidence="1">DUF7053 domain-containing protein</fullName>
    </recommendedName>
</protein>
<accession>A0A2H1FK27</accession>
<name>A0A2H1FK27_ZYMTR</name>
<evidence type="ECO:0000313" key="2">
    <source>
        <dbReference type="EMBL" id="SMR41626.1"/>
    </source>
</evidence>
<dbReference type="Pfam" id="PF23155">
    <property type="entry name" value="DUF7053"/>
    <property type="match status" value="1"/>
</dbReference>
<dbReference type="InterPro" id="IPR055481">
    <property type="entry name" value="DUF7053"/>
</dbReference>
<dbReference type="PANTHER" id="PTHR38117">
    <property type="entry name" value="NACHT AND WD40 DOMAIN PROTEIN"/>
    <property type="match status" value="1"/>
</dbReference>
<organism evidence="2 3">
    <name type="scientific">Zymoseptoria tritici ST99CH_1E4</name>
    <dbReference type="NCBI Taxonomy" id="1276532"/>
    <lineage>
        <taxon>Eukaryota</taxon>
        <taxon>Fungi</taxon>
        <taxon>Dikarya</taxon>
        <taxon>Ascomycota</taxon>
        <taxon>Pezizomycotina</taxon>
        <taxon>Dothideomycetes</taxon>
        <taxon>Dothideomycetidae</taxon>
        <taxon>Mycosphaerellales</taxon>
        <taxon>Mycosphaerellaceae</taxon>
        <taxon>Zymoseptoria</taxon>
    </lineage>
</organism>
<dbReference type="EMBL" id="LT854253">
    <property type="protein sequence ID" value="SMR41626.1"/>
    <property type="molecule type" value="Genomic_DNA"/>
</dbReference>
<feature type="domain" description="DUF7053" evidence="1">
    <location>
        <begin position="3"/>
        <end position="169"/>
    </location>
</feature>
<dbReference type="Proteomes" id="UP000245764">
    <property type="component" value="Chromosome 1"/>
</dbReference>
<evidence type="ECO:0000259" key="1">
    <source>
        <dbReference type="Pfam" id="PF23155"/>
    </source>
</evidence>
<proteinExistence type="predicted"/>